<dbReference type="EMBL" id="JBHSMA010000015">
    <property type="protein sequence ID" value="MFC5412708.1"/>
    <property type="molecule type" value="Genomic_DNA"/>
</dbReference>
<dbReference type="CDD" id="cd14789">
    <property type="entry name" value="Tiki"/>
    <property type="match status" value="1"/>
</dbReference>
<dbReference type="PANTHER" id="PTHR40590:SF1">
    <property type="entry name" value="CYTOPLASMIC PROTEIN"/>
    <property type="match status" value="1"/>
</dbReference>
<gene>
    <name evidence="2" type="ORF">ACFPMF_25515</name>
</gene>
<comment type="caution">
    <text evidence="2">The sequence shown here is derived from an EMBL/GenBank/DDBJ whole genome shotgun (WGS) entry which is preliminary data.</text>
</comment>
<dbReference type="InterPro" id="IPR047111">
    <property type="entry name" value="YbaP-like"/>
</dbReference>
<protein>
    <submittedName>
        <fullName evidence="2">TraB/GumN family protein</fullName>
    </submittedName>
</protein>
<organism evidence="2 3">
    <name type="scientific">Larkinella bovis</name>
    <dbReference type="NCBI Taxonomy" id="683041"/>
    <lineage>
        <taxon>Bacteria</taxon>
        <taxon>Pseudomonadati</taxon>
        <taxon>Bacteroidota</taxon>
        <taxon>Cytophagia</taxon>
        <taxon>Cytophagales</taxon>
        <taxon>Spirosomataceae</taxon>
        <taxon>Larkinella</taxon>
    </lineage>
</organism>
<evidence type="ECO:0000256" key="1">
    <source>
        <dbReference type="SAM" id="SignalP"/>
    </source>
</evidence>
<accession>A0ABW0IGT6</accession>
<evidence type="ECO:0000313" key="3">
    <source>
        <dbReference type="Proteomes" id="UP001596106"/>
    </source>
</evidence>
<evidence type="ECO:0000313" key="2">
    <source>
        <dbReference type="EMBL" id="MFC5412708.1"/>
    </source>
</evidence>
<dbReference type="PANTHER" id="PTHR40590">
    <property type="entry name" value="CYTOPLASMIC PROTEIN-RELATED"/>
    <property type="match status" value="1"/>
</dbReference>
<feature type="chain" id="PRO_5046557014" evidence="1">
    <location>
        <begin position="18"/>
        <end position="284"/>
    </location>
</feature>
<dbReference type="InterPro" id="IPR002816">
    <property type="entry name" value="TraB/PrgY/GumN_fam"/>
</dbReference>
<name>A0ABW0IGT6_9BACT</name>
<reference evidence="3" key="1">
    <citation type="journal article" date="2019" name="Int. J. Syst. Evol. Microbiol.">
        <title>The Global Catalogue of Microorganisms (GCM) 10K type strain sequencing project: providing services to taxonomists for standard genome sequencing and annotation.</title>
        <authorList>
            <consortium name="The Broad Institute Genomics Platform"/>
            <consortium name="The Broad Institute Genome Sequencing Center for Infectious Disease"/>
            <person name="Wu L."/>
            <person name="Ma J."/>
        </authorList>
    </citation>
    <scope>NUCLEOTIDE SEQUENCE [LARGE SCALE GENOMIC DNA]</scope>
    <source>
        <strain evidence="3">CCUG 55250</strain>
    </source>
</reference>
<keyword evidence="1" id="KW-0732">Signal</keyword>
<proteinExistence type="predicted"/>
<keyword evidence="3" id="KW-1185">Reference proteome</keyword>
<dbReference type="Pfam" id="PF01963">
    <property type="entry name" value="TraB_PrgY_gumN"/>
    <property type="match status" value="1"/>
</dbReference>
<dbReference type="Proteomes" id="UP001596106">
    <property type="component" value="Unassembled WGS sequence"/>
</dbReference>
<dbReference type="RefSeq" id="WP_379850492.1">
    <property type="nucleotide sequence ID" value="NZ_JBHSMA010000015.1"/>
</dbReference>
<sequence>MKKISLLLLLVSSTAFSQSLLWKVSGNGLKQPSYLFGTYHILKDSYLNQKPKVKAAYEGAEGVVVETEIDSSAMLSMMMRSMMLDKSLNKLLAEPDYTLVADEFKRATGFDLGLFNQIKPIITATMLSMTYAQKQSDTLSTFTGLPIDLYFASDGRKRNKTIGTFETMEEQMSFLLDHDPVEKQAQQLVEMVKSKADMYDMGKSVTELYLKEDLQGMWKLSEKQGKSFGDMSYLVDERNHNWMKRLPGLMAARPTFVAVGALHLPGPNGLIELLKKEGYTVEPQ</sequence>
<feature type="signal peptide" evidence="1">
    <location>
        <begin position="1"/>
        <end position="17"/>
    </location>
</feature>